<dbReference type="AlphaFoldDB" id="A0A223D0Z6"/>
<dbReference type="PRINTS" id="PR00111">
    <property type="entry name" value="ABHYDROLASE"/>
</dbReference>
<dbReference type="SUPFAM" id="SSF53474">
    <property type="entry name" value="alpha/beta-Hydrolases"/>
    <property type="match status" value="1"/>
</dbReference>
<gene>
    <name evidence="2" type="ORF">CIG75_10160</name>
</gene>
<feature type="domain" description="AB hydrolase-1" evidence="1">
    <location>
        <begin position="23"/>
        <end position="248"/>
    </location>
</feature>
<proteinExistence type="predicted"/>
<protein>
    <recommendedName>
        <fullName evidence="1">AB hydrolase-1 domain-containing protein</fullName>
    </recommendedName>
</protein>
<dbReference type="InterPro" id="IPR000073">
    <property type="entry name" value="AB_hydrolase_1"/>
</dbReference>
<dbReference type="PANTHER" id="PTHR43194:SF2">
    <property type="entry name" value="PEROXISOMAL MEMBRANE PROTEIN LPX1"/>
    <property type="match status" value="1"/>
</dbReference>
<dbReference type="KEGG" id="tab:CIG75_10160"/>
<dbReference type="EMBL" id="CP022657">
    <property type="protein sequence ID" value="ASS75318.1"/>
    <property type="molecule type" value="Genomic_DNA"/>
</dbReference>
<dbReference type="Pfam" id="PF12697">
    <property type="entry name" value="Abhydrolase_6"/>
    <property type="match status" value="1"/>
</dbReference>
<evidence type="ECO:0000259" key="1">
    <source>
        <dbReference type="Pfam" id="PF12697"/>
    </source>
</evidence>
<dbReference type="InterPro" id="IPR029058">
    <property type="entry name" value="AB_hydrolase_fold"/>
</dbReference>
<dbReference type="RefSeq" id="WP_094236566.1">
    <property type="nucleotide sequence ID" value="NZ_CP022657.1"/>
</dbReference>
<dbReference type="Gene3D" id="3.40.50.1820">
    <property type="entry name" value="alpha/beta hydrolase"/>
    <property type="match status" value="1"/>
</dbReference>
<accession>A0A223D0Z6</accession>
<dbReference type="PANTHER" id="PTHR43194">
    <property type="entry name" value="HYDROLASE ALPHA/BETA FOLD FAMILY"/>
    <property type="match status" value="1"/>
</dbReference>
<keyword evidence="3" id="KW-1185">Reference proteome</keyword>
<dbReference type="OrthoDB" id="252464at2"/>
<dbReference type="InterPro" id="IPR050228">
    <property type="entry name" value="Carboxylesterase_BioH"/>
</dbReference>
<organism evidence="2 3">
    <name type="scientific">Tumebacillus algifaecis</name>
    <dbReference type="NCBI Taxonomy" id="1214604"/>
    <lineage>
        <taxon>Bacteria</taxon>
        <taxon>Bacillati</taxon>
        <taxon>Bacillota</taxon>
        <taxon>Bacilli</taxon>
        <taxon>Bacillales</taxon>
        <taxon>Alicyclobacillaceae</taxon>
        <taxon>Tumebacillus</taxon>
    </lineage>
</organism>
<name>A0A223D0Z6_9BACL</name>
<reference evidence="2 3" key="1">
    <citation type="journal article" date="2015" name="Int. J. Syst. Evol. Microbiol.">
        <title>Tumebacillus algifaecis sp. nov., isolated from decomposing algal scum.</title>
        <authorList>
            <person name="Wu Y.F."/>
            <person name="Zhang B."/>
            <person name="Xing P."/>
            <person name="Wu Q.L."/>
            <person name="Liu S.J."/>
        </authorList>
    </citation>
    <scope>NUCLEOTIDE SEQUENCE [LARGE SCALE GENOMIC DNA]</scope>
    <source>
        <strain evidence="2 3">THMBR28</strain>
    </source>
</reference>
<evidence type="ECO:0000313" key="2">
    <source>
        <dbReference type="EMBL" id="ASS75318.1"/>
    </source>
</evidence>
<dbReference type="Proteomes" id="UP000214688">
    <property type="component" value="Chromosome"/>
</dbReference>
<sequence length="255" mass="27814">MPHMKVHGIDLYYEQAGTGSKVVLLIHGNIASSRWWDHMFAPLAERYTVLRADLRGCGQSSGDGGVGNNVQQYSADLRELLQALGHERVVLVGHSLGGAVAMDIACHAPDLVEGMLLINSSPIVGLVTPEERKPLLEQMGRDRNLMKMALAAVMPTAASGEFFEKLVDDAMIAAPTMVPNYTSLGEADYREPLAKQAVRTLIVYGQLDNLITQDMMERTRDGIAGSELVFYEGVGHSPNVEAPEKLVQEIIRFIG</sequence>
<evidence type="ECO:0000313" key="3">
    <source>
        <dbReference type="Proteomes" id="UP000214688"/>
    </source>
</evidence>